<keyword evidence="3" id="KW-1185">Reference proteome</keyword>
<dbReference type="EMBL" id="FOUT01000037">
    <property type="protein sequence ID" value="SFN60758.1"/>
    <property type="molecule type" value="Genomic_DNA"/>
</dbReference>
<dbReference type="RefSeq" id="WP_074917831.1">
    <property type="nucleotide sequence ID" value="NZ_FOUT01000037.1"/>
</dbReference>
<keyword evidence="1" id="KW-0812">Transmembrane</keyword>
<dbReference type="Proteomes" id="UP000182961">
    <property type="component" value="Unassembled WGS sequence"/>
</dbReference>
<proteinExistence type="predicted"/>
<evidence type="ECO:0000256" key="1">
    <source>
        <dbReference type="SAM" id="Phobius"/>
    </source>
</evidence>
<sequence length="203" mass="23751">MLKIIKSCFKTSHIIIFLIGMLSGGYLIIIIKKHSHFNIENNISIGINPIEIFSIIMNIFIAYYLTVVFGKKNDIDKSERDILIQFFEDFRKDKDLIIAESIDVILSGNQNTNLNFITSQFKYLRQKLNMNLNLLVDRKIILNNDVSKQNAEAKMRDIWQKITYTPTLGQQNYIIENELSNARRFSTELDKLLFELIIRINNK</sequence>
<dbReference type="AlphaFoldDB" id="A0A1I5AEA6"/>
<keyword evidence="1" id="KW-1133">Transmembrane helix</keyword>
<name>A0A1I5AEA6_9FLAO</name>
<organism evidence="2 3">
    <name type="scientific">Flavobacterium succinicans</name>
    <dbReference type="NCBI Taxonomy" id="29536"/>
    <lineage>
        <taxon>Bacteria</taxon>
        <taxon>Pseudomonadati</taxon>
        <taxon>Bacteroidota</taxon>
        <taxon>Flavobacteriia</taxon>
        <taxon>Flavobacteriales</taxon>
        <taxon>Flavobacteriaceae</taxon>
        <taxon>Flavobacterium</taxon>
    </lineage>
</organism>
<feature type="transmembrane region" description="Helical" evidence="1">
    <location>
        <begin position="12"/>
        <end position="32"/>
    </location>
</feature>
<keyword evidence="1" id="KW-0472">Membrane</keyword>
<feature type="transmembrane region" description="Helical" evidence="1">
    <location>
        <begin position="52"/>
        <end position="70"/>
    </location>
</feature>
<reference evidence="3" key="1">
    <citation type="submission" date="2016-10" db="EMBL/GenBank/DDBJ databases">
        <authorList>
            <person name="Varghese N."/>
            <person name="Submissions S."/>
        </authorList>
    </citation>
    <scope>NUCLEOTIDE SEQUENCE [LARGE SCALE GENOMIC DNA]</scope>
    <source>
        <strain evidence="3">DSM 4002</strain>
    </source>
</reference>
<evidence type="ECO:0000313" key="2">
    <source>
        <dbReference type="EMBL" id="SFN60758.1"/>
    </source>
</evidence>
<evidence type="ECO:0000313" key="3">
    <source>
        <dbReference type="Proteomes" id="UP000182961"/>
    </source>
</evidence>
<protein>
    <submittedName>
        <fullName evidence="2">Uncharacterized protein</fullName>
    </submittedName>
</protein>
<gene>
    <name evidence="2" type="ORF">SAMN05444143_1374</name>
</gene>
<accession>A0A1I5AEA6</accession>